<dbReference type="PANTHER" id="PTHR43581">
    <property type="entry name" value="ATP/GTP PHOSPHATASE"/>
    <property type="match status" value="1"/>
</dbReference>
<dbReference type="Gene3D" id="3.40.50.300">
    <property type="entry name" value="P-loop containing nucleotide triphosphate hydrolases"/>
    <property type="match status" value="1"/>
</dbReference>
<evidence type="ECO:0000313" key="3">
    <source>
        <dbReference type="Proteomes" id="UP000648257"/>
    </source>
</evidence>
<accession>A0ABR6X1H1</accession>
<dbReference type="EMBL" id="JACOFW010000004">
    <property type="protein sequence ID" value="MBC3806752.1"/>
    <property type="molecule type" value="Genomic_DNA"/>
</dbReference>
<evidence type="ECO:0000259" key="1">
    <source>
        <dbReference type="Pfam" id="PF13175"/>
    </source>
</evidence>
<name>A0ABR6X1H1_9BURK</name>
<gene>
    <name evidence="2" type="ORF">H8K52_05250</name>
</gene>
<reference evidence="2 3" key="1">
    <citation type="submission" date="2020-08" db="EMBL/GenBank/DDBJ databases">
        <title>Novel species isolated from subtropical streams in China.</title>
        <authorList>
            <person name="Lu H."/>
        </authorList>
    </citation>
    <scope>NUCLEOTIDE SEQUENCE [LARGE SCALE GENOMIC DNA]</scope>
    <source>
        <strain evidence="2 3">KACC 16656</strain>
    </source>
</reference>
<evidence type="ECO:0000313" key="2">
    <source>
        <dbReference type="EMBL" id="MBC3806752.1"/>
    </source>
</evidence>
<comment type="caution">
    <text evidence="2">The sequence shown here is derived from an EMBL/GenBank/DDBJ whole genome shotgun (WGS) entry which is preliminary data.</text>
</comment>
<feature type="domain" description="Endonuclease GajA/Old nuclease/RecF-like AAA" evidence="1">
    <location>
        <begin position="268"/>
        <end position="342"/>
    </location>
</feature>
<dbReference type="Pfam" id="PF13175">
    <property type="entry name" value="AAA_15"/>
    <property type="match status" value="1"/>
</dbReference>
<sequence length="416" mass="45817">MSPSFLNFSIENYRAFAREQKIELRPLTLFFGWNSGGKSALVRFLPLLVESIKANGPPIWLAGDVGRDATWPELVCKATKRSNLKFGLSGLSDGGTFSIKWDINGDLAGKWQEIKSISFKKELGKVFSNENLGHEITYIGPSNEFSDEWKGYPTSLLRENFEGQDVIGQLNLDVKSILKPLVSKVQWISGVRIRPQRLVTYGGGNSPTLKPDGSNAANHLIEAQLRSINDPVLRETGAFFSSLGEDLVLDNPMDGAWRVMLRPSGSPEVKVNLCDTGEGYAQVLPVLVALARAKFGGPNLLCLEQPELHLHTRAQAELAKVLVSTVKSESEPTILMETHSEVLLTSIQLAIANRDISEEMVRVYWVESRADGTSDVIPVDFDSNGQPKDTTLVDAFGEAVALGRQLMVKQLESHQL</sequence>
<organism evidence="2 3">
    <name type="scientific">Undibacterium seohonense</name>
    <dbReference type="NCBI Taxonomy" id="1344950"/>
    <lineage>
        <taxon>Bacteria</taxon>
        <taxon>Pseudomonadati</taxon>
        <taxon>Pseudomonadota</taxon>
        <taxon>Betaproteobacteria</taxon>
        <taxon>Burkholderiales</taxon>
        <taxon>Oxalobacteraceae</taxon>
        <taxon>Undibacterium</taxon>
    </lineage>
</organism>
<keyword evidence="2" id="KW-0547">Nucleotide-binding</keyword>
<dbReference type="InterPro" id="IPR051396">
    <property type="entry name" value="Bact_Antivir_Def_Nuclease"/>
</dbReference>
<keyword evidence="2" id="KW-0067">ATP-binding</keyword>
<dbReference type="SUPFAM" id="SSF52540">
    <property type="entry name" value="P-loop containing nucleoside triphosphate hydrolases"/>
    <property type="match status" value="1"/>
</dbReference>
<keyword evidence="3" id="KW-1185">Reference proteome</keyword>
<dbReference type="InterPro" id="IPR027417">
    <property type="entry name" value="P-loop_NTPase"/>
</dbReference>
<dbReference type="GO" id="GO:0005524">
    <property type="term" value="F:ATP binding"/>
    <property type="evidence" value="ECO:0007669"/>
    <property type="project" value="UniProtKB-KW"/>
</dbReference>
<dbReference type="PANTHER" id="PTHR43581:SF2">
    <property type="entry name" value="EXCINUCLEASE ATPASE SUBUNIT"/>
    <property type="match status" value="1"/>
</dbReference>
<protein>
    <submittedName>
        <fullName evidence="2">ATP-binding protein</fullName>
    </submittedName>
</protein>
<proteinExistence type="predicted"/>
<dbReference type="InterPro" id="IPR041685">
    <property type="entry name" value="AAA_GajA/Old/RecF-like"/>
</dbReference>
<dbReference type="Proteomes" id="UP000648257">
    <property type="component" value="Unassembled WGS sequence"/>
</dbReference>
<dbReference type="RefSeq" id="WP_186921844.1">
    <property type="nucleotide sequence ID" value="NZ_JACOFW010000004.1"/>
</dbReference>